<evidence type="ECO:0000259" key="2">
    <source>
        <dbReference type="SMART" id="SM00717"/>
    </source>
</evidence>
<dbReference type="AlphaFoldDB" id="A0A4Z1SPG5"/>
<dbReference type="InterPro" id="IPR001005">
    <property type="entry name" value="SANT/Myb"/>
</dbReference>
<dbReference type="Proteomes" id="UP000315496">
    <property type="component" value="Chromosome 3"/>
</dbReference>
<protein>
    <recommendedName>
        <fullName evidence="2">Myb-like domain-containing protein</fullName>
    </recommendedName>
</protein>
<comment type="caution">
    <text evidence="3">The sequence shown here is derived from an EMBL/GenBank/DDBJ whole genome shotgun (WGS) entry which is preliminary data.</text>
</comment>
<sequence length="262" mass="28500">MPRPQRVYCCVASRKPLVTCGLPLHDVLRLLGALNTALLDGRDLDWGRVGLEAGLPPGVCKTVWGRLCVSHARQRSVFEPVSDEGERGGNEEGGGDAAEGPHSSHRACSAAQTAAIETRLLQSSVGRLKERGCLDVAPPAEPAEISAPPVDGQAKRRFTAEEDRLLLKALYLHQGSFEAVQSRYFPTQPLTYVKSRYTATLKKHAMAHYGLKNAAELRAATSKMPQPRPVAELLLLYPWLGSEQFTEADLAAEAARLVEALR</sequence>
<feature type="domain" description="Myb-like" evidence="2">
    <location>
        <begin position="154"/>
        <end position="203"/>
    </location>
</feature>
<dbReference type="SMART" id="SM00717">
    <property type="entry name" value="SANT"/>
    <property type="match status" value="1"/>
</dbReference>
<keyword evidence="4" id="KW-1185">Reference proteome</keyword>
<evidence type="ECO:0000313" key="4">
    <source>
        <dbReference type="Proteomes" id="UP000315496"/>
    </source>
</evidence>
<dbReference type="InterPro" id="IPR009057">
    <property type="entry name" value="Homeodomain-like_sf"/>
</dbReference>
<dbReference type="VEuPathDB" id="GiardiaDB:GMRT_12046"/>
<reference evidence="3 4" key="1">
    <citation type="submission" date="2019-05" db="EMBL/GenBank/DDBJ databases">
        <title>The compact genome of Giardia muris reveals important steps in the evolution of intestinal protozoan parasites.</title>
        <authorList>
            <person name="Xu F."/>
            <person name="Jimenez-Gonzalez A."/>
            <person name="Einarsson E."/>
            <person name="Astvaldsson A."/>
            <person name="Peirasmaki D."/>
            <person name="Eckmann L."/>
            <person name="Andersson J.O."/>
            <person name="Svard S.G."/>
            <person name="Jerlstrom-Hultqvist J."/>
        </authorList>
    </citation>
    <scope>NUCLEOTIDE SEQUENCE [LARGE SCALE GENOMIC DNA]</scope>
    <source>
        <strain evidence="3 4">Roberts-Thomson</strain>
    </source>
</reference>
<evidence type="ECO:0000256" key="1">
    <source>
        <dbReference type="SAM" id="MobiDB-lite"/>
    </source>
</evidence>
<proteinExistence type="predicted"/>
<accession>A0A4Z1SPG5</accession>
<evidence type="ECO:0000313" key="3">
    <source>
        <dbReference type="EMBL" id="TNJ27712.1"/>
    </source>
</evidence>
<organism evidence="3 4">
    <name type="scientific">Giardia muris</name>
    <dbReference type="NCBI Taxonomy" id="5742"/>
    <lineage>
        <taxon>Eukaryota</taxon>
        <taxon>Metamonada</taxon>
        <taxon>Diplomonadida</taxon>
        <taxon>Hexamitidae</taxon>
        <taxon>Giardiinae</taxon>
        <taxon>Giardia</taxon>
    </lineage>
</organism>
<feature type="region of interest" description="Disordered" evidence="1">
    <location>
        <begin position="79"/>
        <end position="108"/>
    </location>
</feature>
<name>A0A4Z1SPG5_GIAMU</name>
<dbReference type="EMBL" id="VDLU01000003">
    <property type="protein sequence ID" value="TNJ27712.1"/>
    <property type="molecule type" value="Genomic_DNA"/>
</dbReference>
<dbReference type="OrthoDB" id="10252850at2759"/>
<gene>
    <name evidence="3" type="ORF">GMRT_12046</name>
</gene>
<dbReference type="SUPFAM" id="SSF46689">
    <property type="entry name" value="Homeodomain-like"/>
    <property type="match status" value="1"/>
</dbReference>